<dbReference type="AlphaFoldDB" id="A0A9P8Y938"/>
<accession>A0A9P8Y938</accession>
<reference evidence="1" key="1">
    <citation type="journal article" date="2021" name="Nat. Commun.">
        <title>Genetic determinants of endophytism in the Arabidopsis root mycobiome.</title>
        <authorList>
            <person name="Mesny F."/>
            <person name="Miyauchi S."/>
            <person name="Thiergart T."/>
            <person name="Pickel B."/>
            <person name="Atanasova L."/>
            <person name="Karlsson M."/>
            <person name="Huettel B."/>
            <person name="Barry K.W."/>
            <person name="Haridas S."/>
            <person name="Chen C."/>
            <person name="Bauer D."/>
            <person name="Andreopoulos W."/>
            <person name="Pangilinan J."/>
            <person name="LaButti K."/>
            <person name="Riley R."/>
            <person name="Lipzen A."/>
            <person name="Clum A."/>
            <person name="Drula E."/>
            <person name="Henrissat B."/>
            <person name="Kohler A."/>
            <person name="Grigoriev I.V."/>
            <person name="Martin F.M."/>
            <person name="Hacquard S."/>
        </authorList>
    </citation>
    <scope>NUCLEOTIDE SEQUENCE</scope>
    <source>
        <strain evidence="1">MPI-CAGE-CH-0230</strain>
    </source>
</reference>
<dbReference type="Proteomes" id="UP000756346">
    <property type="component" value="Unassembled WGS sequence"/>
</dbReference>
<keyword evidence="2" id="KW-1185">Reference proteome</keyword>
<evidence type="ECO:0000313" key="2">
    <source>
        <dbReference type="Proteomes" id="UP000756346"/>
    </source>
</evidence>
<evidence type="ECO:0000313" key="1">
    <source>
        <dbReference type="EMBL" id="KAH7031221.1"/>
    </source>
</evidence>
<name>A0A9P8Y938_9PEZI</name>
<protein>
    <submittedName>
        <fullName evidence="1">Uncharacterized protein</fullName>
    </submittedName>
</protein>
<comment type="caution">
    <text evidence="1">The sequence shown here is derived from an EMBL/GenBank/DDBJ whole genome shotgun (WGS) entry which is preliminary data.</text>
</comment>
<dbReference type="RefSeq" id="XP_046012901.1">
    <property type="nucleotide sequence ID" value="XM_046148022.1"/>
</dbReference>
<sequence>MERTAPPRTRRTDREGAVCVWGRASGLDWLNQDSTTGEPWLGRHLLGQQATDSQSFSIAFTRFHLFQLVKKPGQMTAGKSIFMVTYTWTTCRCHCCCRCWCCCCCVCSWSHHDEHVQSQLRDGSLGGHMESPQSARDTRAGDIEGQWLAHRYYTRVGP</sequence>
<dbReference type="GeneID" id="70177568"/>
<gene>
    <name evidence="1" type="ORF">B0I36DRAFT_120121</name>
</gene>
<dbReference type="EMBL" id="JAGTJQ010000005">
    <property type="protein sequence ID" value="KAH7031221.1"/>
    <property type="molecule type" value="Genomic_DNA"/>
</dbReference>
<proteinExistence type="predicted"/>
<organism evidence="1 2">
    <name type="scientific">Microdochium trichocladiopsis</name>
    <dbReference type="NCBI Taxonomy" id="1682393"/>
    <lineage>
        <taxon>Eukaryota</taxon>
        <taxon>Fungi</taxon>
        <taxon>Dikarya</taxon>
        <taxon>Ascomycota</taxon>
        <taxon>Pezizomycotina</taxon>
        <taxon>Sordariomycetes</taxon>
        <taxon>Xylariomycetidae</taxon>
        <taxon>Xylariales</taxon>
        <taxon>Microdochiaceae</taxon>
        <taxon>Microdochium</taxon>
    </lineage>
</organism>